<comment type="caution">
    <text evidence="2">The sequence shown here is derived from an EMBL/GenBank/DDBJ whole genome shotgun (WGS) entry which is preliminary data.</text>
</comment>
<name>A0ABT1A7B9_9PSEU</name>
<evidence type="ECO:0000259" key="1">
    <source>
        <dbReference type="Pfam" id="PF14216"/>
    </source>
</evidence>
<accession>A0ABT1A7B9</accession>
<protein>
    <submittedName>
        <fullName evidence="2">DUF4326 domain-containing protein</fullName>
    </submittedName>
</protein>
<keyword evidence="3" id="KW-1185">Reference proteome</keyword>
<dbReference type="InterPro" id="IPR025475">
    <property type="entry name" value="DUF4326"/>
</dbReference>
<evidence type="ECO:0000313" key="3">
    <source>
        <dbReference type="Proteomes" id="UP001165283"/>
    </source>
</evidence>
<gene>
    <name evidence="2" type="ORF">KDL28_27900</name>
</gene>
<evidence type="ECO:0000313" key="2">
    <source>
        <dbReference type="EMBL" id="MCO1658899.1"/>
    </source>
</evidence>
<dbReference type="Pfam" id="PF14216">
    <property type="entry name" value="DUF4326"/>
    <property type="match status" value="1"/>
</dbReference>
<feature type="domain" description="DUF4326" evidence="1">
    <location>
        <begin position="19"/>
        <end position="96"/>
    </location>
</feature>
<dbReference type="Proteomes" id="UP001165283">
    <property type="component" value="Unassembled WGS sequence"/>
</dbReference>
<reference evidence="2" key="1">
    <citation type="submission" date="2021-04" db="EMBL/GenBank/DDBJ databases">
        <title>Pseudonocardia sp. nov., isolated from sandy soil of mangrove forest.</title>
        <authorList>
            <person name="Zan Z."/>
            <person name="Huang R."/>
            <person name="Liu W."/>
        </authorList>
    </citation>
    <scope>NUCLEOTIDE SEQUENCE</scope>
    <source>
        <strain evidence="2">S2-4</strain>
    </source>
</reference>
<organism evidence="2 3">
    <name type="scientific">Pseudonocardia humida</name>
    <dbReference type="NCBI Taxonomy" id="2800819"/>
    <lineage>
        <taxon>Bacteria</taxon>
        <taxon>Bacillati</taxon>
        <taxon>Actinomycetota</taxon>
        <taxon>Actinomycetes</taxon>
        <taxon>Pseudonocardiales</taxon>
        <taxon>Pseudonocardiaceae</taxon>
        <taxon>Pseudonocardia</taxon>
    </lineage>
</organism>
<proteinExistence type="predicted"/>
<sequence length="119" mass="13015">MITRKPHTPRPPVRVQRCRTSGWRMPPGAVYVGRPSRRGNPWSVAEHGAAEAVARYRAWLLADSARLAVVRAELAGRDLACWCRLDASCHADVLLELANTTSPAAGHVMPRSGNRAVQP</sequence>
<dbReference type="EMBL" id="JAGSOV010000060">
    <property type="protein sequence ID" value="MCO1658899.1"/>
    <property type="molecule type" value="Genomic_DNA"/>
</dbReference>